<evidence type="ECO:0000256" key="4">
    <source>
        <dbReference type="ARBA" id="ARBA00023015"/>
    </source>
</evidence>
<keyword evidence="3" id="KW-0694">RNA-binding</keyword>
<dbReference type="PANTHER" id="PTHR13161:SF15">
    <property type="entry name" value="SPLICING FACTOR, SUPPRESSOR OF WHITE-APRICOT HOMOLOG"/>
    <property type="match status" value="1"/>
</dbReference>
<proteinExistence type="predicted"/>
<dbReference type="EMBL" id="JABAYA010000073">
    <property type="protein sequence ID" value="KAF7726726.1"/>
    <property type="molecule type" value="Genomic_DNA"/>
</dbReference>
<keyword evidence="2" id="KW-0677">Repeat</keyword>
<dbReference type="InterPro" id="IPR035967">
    <property type="entry name" value="SWAP/Surp_sf"/>
</dbReference>
<dbReference type="SMART" id="SM01141">
    <property type="entry name" value="DRY_EERY"/>
    <property type="match status" value="1"/>
</dbReference>
<dbReference type="InterPro" id="IPR000061">
    <property type="entry name" value="Surp"/>
</dbReference>
<dbReference type="OrthoDB" id="447637at2759"/>
<dbReference type="InterPro" id="IPR040397">
    <property type="entry name" value="SWAP"/>
</dbReference>
<dbReference type="SUPFAM" id="SSF109905">
    <property type="entry name" value="Surp module (SWAP domain)"/>
    <property type="match status" value="2"/>
</dbReference>
<evidence type="ECO:0000256" key="5">
    <source>
        <dbReference type="ARBA" id="ARBA00023163"/>
    </source>
</evidence>
<feature type="compositionally biased region" description="Polar residues" evidence="7">
    <location>
        <begin position="73"/>
        <end position="85"/>
    </location>
</feature>
<feature type="region of interest" description="Disordered" evidence="7">
    <location>
        <begin position="73"/>
        <end position="94"/>
    </location>
</feature>
<comment type="caution">
    <text evidence="9">The sequence shown here is derived from an EMBL/GenBank/DDBJ whole genome shotgun (WGS) entry which is preliminary data.</text>
</comment>
<dbReference type="GO" id="GO:0000395">
    <property type="term" value="P:mRNA 5'-splice site recognition"/>
    <property type="evidence" value="ECO:0007669"/>
    <property type="project" value="TreeGrafter"/>
</dbReference>
<evidence type="ECO:0000256" key="3">
    <source>
        <dbReference type="ARBA" id="ARBA00022884"/>
    </source>
</evidence>
<evidence type="ECO:0000313" key="10">
    <source>
        <dbReference type="Proteomes" id="UP000605846"/>
    </source>
</evidence>
<dbReference type="Proteomes" id="UP000605846">
    <property type="component" value="Unassembled WGS sequence"/>
</dbReference>
<dbReference type="Pfam" id="PF09750">
    <property type="entry name" value="DRY_EERY"/>
    <property type="match status" value="1"/>
</dbReference>
<dbReference type="Gene3D" id="1.10.10.790">
    <property type="entry name" value="Surp module"/>
    <property type="match status" value="2"/>
</dbReference>
<feature type="region of interest" description="Disordered" evidence="7">
    <location>
        <begin position="229"/>
        <end position="248"/>
    </location>
</feature>
<dbReference type="PANTHER" id="PTHR13161">
    <property type="entry name" value="SPLICING FACTOR SUPPRESSOR OF WHITE APRICOT"/>
    <property type="match status" value="1"/>
</dbReference>
<name>A0A8H7BQI9_9FUNG</name>
<keyword evidence="1" id="KW-0507">mRNA processing</keyword>
<keyword evidence="6" id="KW-0508">mRNA splicing</keyword>
<evidence type="ECO:0000259" key="8">
    <source>
        <dbReference type="PROSITE" id="PS50128"/>
    </source>
</evidence>
<dbReference type="InterPro" id="IPR019147">
    <property type="entry name" value="SWAP_N_domain"/>
</dbReference>
<accession>A0A8H7BQI9</accession>
<dbReference type="PROSITE" id="PS50128">
    <property type="entry name" value="SURP"/>
    <property type="match status" value="2"/>
</dbReference>
<gene>
    <name evidence="9" type="ORF">EC973_008500</name>
</gene>
<dbReference type="FunFam" id="1.10.10.790:FF:000002">
    <property type="entry name" value="Splicing factor 3A subunit 1"/>
    <property type="match status" value="1"/>
</dbReference>
<keyword evidence="5" id="KW-0804">Transcription</keyword>
<dbReference type="GO" id="GO:0003723">
    <property type="term" value="F:RNA binding"/>
    <property type="evidence" value="ECO:0007669"/>
    <property type="project" value="UniProtKB-KW"/>
</dbReference>
<evidence type="ECO:0000256" key="7">
    <source>
        <dbReference type="SAM" id="MobiDB-lite"/>
    </source>
</evidence>
<evidence type="ECO:0000256" key="2">
    <source>
        <dbReference type="ARBA" id="ARBA00022737"/>
    </source>
</evidence>
<dbReference type="SMART" id="SM00648">
    <property type="entry name" value="SWAP"/>
    <property type="match status" value="2"/>
</dbReference>
<evidence type="ECO:0000256" key="6">
    <source>
        <dbReference type="ARBA" id="ARBA00023187"/>
    </source>
</evidence>
<protein>
    <recommendedName>
        <fullName evidence="8">SURP motif domain-containing protein</fullName>
    </recommendedName>
</protein>
<dbReference type="AlphaFoldDB" id="A0A8H7BQI9"/>
<reference evidence="9" key="1">
    <citation type="submission" date="2020-01" db="EMBL/GenBank/DDBJ databases">
        <title>Genome Sequencing of Three Apophysomyces-Like Fungal Strains Confirms a Novel Fungal Genus in the Mucoromycota with divergent Burkholderia-like Endosymbiotic Bacteria.</title>
        <authorList>
            <person name="Stajich J.E."/>
            <person name="Macias A.M."/>
            <person name="Carter-House D."/>
            <person name="Lovett B."/>
            <person name="Kasson L.R."/>
            <person name="Berry K."/>
            <person name="Grigoriev I."/>
            <person name="Chang Y."/>
            <person name="Spatafora J."/>
            <person name="Kasson M.T."/>
        </authorList>
    </citation>
    <scope>NUCLEOTIDE SEQUENCE</scope>
    <source>
        <strain evidence="9">NRRL A-21654</strain>
    </source>
</reference>
<feature type="domain" description="SURP motif" evidence="8">
    <location>
        <begin position="252"/>
        <end position="294"/>
    </location>
</feature>
<feature type="domain" description="SURP motif" evidence="8">
    <location>
        <begin position="170"/>
        <end position="214"/>
    </location>
</feature>
<keyword evidence="10" id="KW-1185">Reference proteome</keyword>
<evidence type="ECO:0000313" key="9">
    <source>
        <dbReference type="EMBL" id="KAF7726726.1"/>
    </source>
</evidence>
<evidence type="ECO:0000256" key="1">
    <source>
        <dbReference type="ARBA" id="ARBA00022664"/>
    </source>
</evidence>
<organism evidence="9 10">
    <name type="scientific">Apophysomyces ossiformis</name>
    <dbReference type="NCBI Taxonomy" id="679940"/>
    <lineage>
        <taxon>Eukaryota</taxon>
        <taxon>Fungi</taxon>
        <taxon>Fungi incertae sedis</taxon>
        <taxon>Mucoromycota</taxon>
        <taxon>Mucoromycotina</taxon>
        <taxon>Mucoromycetes</taxon>
        <taxon>Mucorales</taxon>
        <taxon>Mucorineae</taxon>
        <taxon>Mucoraceae</taxon>
        <taxon>Apophysomyces</taxon>
    </lineage>
</organism>
<sequence>MSAPSHSRKRSRQDAKQEEEFLVFGYEARIFNDSALAEKIDQGDYLIPWRSDPASKLRIDRYDVRHLLEELPSSPTTNERIQSDQQCDEERYADLDSEEETLFSMSDDERDTYLEEKRKRRKMEQENKLFHYDYRNGTGNNITPIQADLAAKYKAPATMAMPTTEEQAKIIDETAKAVVAAVHPNLLEIRIQARQGNNPMYRFLNKSDELYPFYKHILWLSQSGLAAYGSDSSDNEDDEKETARPPSHIEEVIEKTAKFVAKSGQELENRIKERNAHDPKFSFLQPGNMYYTYYKTQVESFQSRST</sequence>
<keyword evidence="4" id="KW-0805">Transcription regulation</keyword>
<dbReference type="Pfam" id="PF01805">
    <property type="entry name" value="Surp"/>
    <property type="match status" value="2"/>
</dbReference>